<gene>
    <name evidence="1" type="ORF">AFUS01_LOCUS40101</name>
</gene>
<proteinExistence type="predicted"/>
<dbReference type="Proteomes" id="UP000708208">
    <property type="component" value="Unassembled WGS sequence"/>
</dbReference>
<dbReference type="EMBL" id="CAJVCH010555133">
    <property type="protein sequence ID" value="CAG7830288.1"/>
    <property type="molecule type" value="Genomic_DNA"/>
</dbReference>
<evidence type="ECO:0000313" key="1">
    <source>
        <dbReference type="EMBL" id="CAG7830288.1"/>
    </source>
</evidence>
<protein>
    <submittedName>
        <fullName evidence="1">Uncharacterized protein</fullName>
    </submittedName>
</protein>
<name>A0A8J2LEN8_9HEXA</name>
<keyword evidence="2" id="KW-1185">Reference proteome</keyword>
<comment type="caution">
    <text evidence="1">The sequence shown here is derived from an EMBL/GenBank/DDBJ whole genome shotgun (WGS) entry which is preliminary data.</text>
</comment>
<sequence>MFQDGHVILHLPSFILASSRRIDKVRELLIRKNGSEIADLPNPLPELARNATSQEFYGTERK</sequence>
<feature type="non-terminal residue" evidence="1">
    <location>
        <position position="1"/>
    </location>
</feature>
<evidence type="ECO:0000313" key="2">
    <source>
        <dbReference type="Proteomes" id="UP000708208"/>
    </source>
</evidence>
<organism evidence="1 2">
    <name type="scientific">Allacma fusca</name>
    <dbReference type="NCBI Taxonomy" id="39272"/>
    <lineage>
        <taxon>Eukaryota</taxon>
        <taxon>Metazoa</taxon>
        <taxon>Ecdysozoa</taxon>
        <taxon>Arthropoda</taxon>
        <taxon>Hexapoda</taxon>
        <taxon>Collembola</taxon>
        <taxon>Symphypleona</taxon>
        <taxon>Sminthuridae</taxon>
        <taxon>Allacma</taxon>
    </lineage>
</organism>
<dbReference type="AlphaFoldDB" id="A0A8J2LEN8"/>
<accession>A0A8J2LEN8</accession>
<reference evidence="1" key="1">
    <citation type="submission" date="2021-06" db="EMBL/GenBank/DDBJ databases">
        <authorList>
            <person name="Hodson N. C."/>
            <person name="Mongue J. A."/>
            <person name="Jaron S. K."/>
        </authorList>
    </citation>
    <scope>NUCLEOTIDE SEQUENCE</scope>
</reference>